<evidence type="ECO:0000313" key="3">
    <source>
        <dbReference type="EMBL" id="WOK08610.1"/>
    </source>
</evidence>
<evidence type="ECO:0000313" key="4">
    <source>
        <dbReference type="Proteomes" id="UP001302349"/>
    </source>
</evidence>
<keyword evidence="4" id="KW-1185">Reference proteome</keyword>
<feature type="transmembrane region" description="Helical" evidence="2">
    <location>
        <begin position="951"/>
        <end position="972"/>
    </location>
</feature>
<feature type="transmembrane region" description="Helical" evidence="2">
    <location>
        <begin position="12"/>
        <end position="30"/>
    </location>
</feature>
<dbReference type="SUPFAM" id="SSF82866">
    <property type="entry name" value="Multidrug efflux transporter AcrB transmembrane domain"/>
    <property type="match status" value="2"/>
</dbReference>
<dbReference type="SUPFAM" id="SSF82693">
    <property type="entry name" value="Multidrug efflux transporter AcrB pore domain, PN1, PN2, PC1 and PC2 subdomains"/>
    <property type="match status" value="3"/>
</dbReference>
<keyword evidence="2" id="KW-1133">Transmembrane helix</keyword>
<dbReference type="Pfam" id="PF00873">
    <property type="entry name" value="ACR_tran"/>
    <property type="match status" value="1"/>
</dbReference>
<dbReference type="PRINTS" id="PR00702">
    <property type="entry name" value="ACRIFLAVINRP"/>
</dbReference>
<gene>
    <name evidence="3" type="ORF">RT717_08170</name>
</gene>
<dbReference type="RefSeq" id="WP_317491245.1">
    <property type="nucleotide sequence ID" value="NZ_CP136051.1"/>
</dbReference>
<feature type="transmembrane region" description="Helical" evidence="2">
    <location>
        <begin position="336"/>
        <end position="362"/>
    </location>
</feature>
<dbReference type="InterPro" id="IPR027463">
    <property type="entry name" value="AcrB_DN_DC_subdom"/>
</dbReference>
<dbReference type="PANTHER" id="PTHR32063:SF0">
    <property type="entry name" value="SWARMING MOTILITY PROTEIN SWRC"/>
    <property type="match status" value="1"/>
</dbReference>
<protein>
    <submittedName>
        <fullName evidence="3">Efflux RND transporter permease subunit</fullName>
    </submittedName>
</protein>
<feature type="transmembrane region" description="Helical" evidence="2">
    <location>
        <begin position="427"/>
        <end position="447"/>
    </location>
</feature>
<feature type="transmembrane region" description="Helical" evidence="2">
    <location>
        <begin position="881"/>
        <end position="905"/>
    </location>
</feature>
<name>A0ABZ0IU84_9BACT</name>
<feature type="coiled-coil region" evidence="1">
    <location>
        <begin position="143"/>
        <end position="173"/>
    </location>
</feature>
<dbReference type="EMBL" id="CP136051">
    <property type="protein sequence ID" value="WOK08610.1"/>
    <property type="molecule type" value="Genomic_DNA"/>
</dbReference>
<evidence type="ECO:0000256" key="2">
    <source>
        <dbReference type="SAM" id="Phobius"/>
    </source>
</evidence>
<dbReference type="Gene3D" id="1.20.1640.10">
    <property type="entry name" value="Multidrug efflux transporter AcrB transmembrane domain"/>
    <property type="match status" value="2"/>
</dbReference>
<proteinExistence type="predicted"/>
<dbReference type="PANTHER" id="PTHR32063">
    <property type="match status" value="1"/>
</dbReference>
<feature type="transmembrane region" description="Helical" evidence="2">
    <location>
        <begin position="382"/>
        <end position="406"/>
    </location>
</feature>
<feature type="transmembrane region" description="Helical" evidence="2">
    <location>
        <begin position="911"/>
        <end position="930"/>
    </location>
</feature>
<dbReference type="Gene3D" id="3.30.70.1320">
    <property type="entry name" value="Multidrug efflux transporter AcrB pore domain like"/>
    <property type="match status" value="1"/>
</dbReference>
<feature type="transmembrane region" description="Helical" evidence="2">
    <location>
        <begin position="978"/>
        <end position="999"/>
    </location>
</feature>
<organism evidence="3 4">
    <name type="scientific">Imperialibacter roseus</name>
    <dbReference type="NCBI Taxonomy" id="1324217"/>
    <lineage>
        <taxon>Bacteria</taxon>
        <taxon>Pseudomonadati</taxon>
        <taxon>Bacteroidota</taxon>
        <taxon>Cytophagia</taxon>
        <taxon>Cytophagales</taxon>
        <taxon>Flammeovirgaceae</taxon>
        <taxon>Imperialibacter</taxon>
    </lineage>
</organism>
<dbReference type="InterPro" id="IPR001036">
    <property type="entry name" value="Acrflvin-R"/>
</dbReference>
<accession>A0ABZ0IU84</accession>
<feature type="transmembrane region" description="Helical" evidence="2">
    <location>
        <begin position="852"/>
        <end position="874"/>
    </location>
</feature>
<keyword evidence="2" id="KW-0472">Membrane</keyword>
<dbReference type="Proteomes" id="UP001302349">
    <property type="component" value="Chromosome"/>
</dbReference>
<keyword evidence="2" id="KW-0812">Transmembrane</keyword>
<keyword evidence="1" id="KW-0175">Coiled coil</keyword>
<reference evidence="3 4" key="1">
    <citation type="journal article" date="2023" name="Microbiol. Resour. Announc.">
        <title>Complete Genome Sequence of Imperialibacter roseus strain P4T.</title>
        <authorList>
            <person name="Tizabi D.R."/>
            <person name="Bachvaroff T."/>
            <person name="Hill R.T."/>
        </authorList>
    </citation>
    <scope>NUCLEOTIDE SEQUENCE [LARGE SCALE GENOMIC DNA]</scope>
    <source>
        <strain evidence="3 4">P4T</strain>
    </source>
</reference>
<dbReference type="SUPFAM" id="SSF82714">
    <property type="entry name" value="Multidrug efflux transporter AcrB TolC docking domain, DN and DC subdomains"/>
    <property type="match status" value="2"/>
</dbReference>
<evidence type="ECO:0000256" key="1">
    <source>
        <dbReference type="SAM" id="Coils"/>
    </source>
</evidence>
<dbReference type="Gene3D" id="3.30.70.1430">
    <property type="entry name" value="Multidrug efflux transporter AcrB pore domain"/>
    <property type="match status" value="2"/>
</dbReference>
<sequence length="1030" mass="113413">MKISEFSVKNYQFTLIVFAMVIGLGLNSLFNMPRGEDPEFESPSFALVVVYPGTSPVDMEELVVDPIEKKMSELEDVKKIVSNVDDGLVVMRIDYKYEIDPDDAYQEVIREMNTVQQELPADIFSIEIRRFTPTDVNILQIALVSETATYRQLEAQADELKERLEEVKALKKVEGWGFPETAVKISLNLEKMAAAHIPLNNVLGAIQSENVNMPGGSVNAGTRRFNIKTSGSYTSLEEVQNTIVYSAADKVVYLKDIADVAFDYEEENHLTRLNGKRAVLVTAAQKEGQNIFKVQAVYQPVVDKFKAELPSNMELVQNFDQATSVDRRLSRFVKDFIIAILLVSITLLPLGYRAAIVVMVSIPLSLAIGLFMLDTLGYTINQLSIVGLIVALGILVDDSIVVVENIERYLREGYGKKEAAIEATKQIGLAVVGCTATLIFAFLPLLFLPEAAGDFIRNLPMAVVTTVIASLFVSLTIVPFLSSRILKTHTSSEGNIFFRALKRLISGSYSKLLDKALMRPWATLGIAFLIFLGALALVPSVGFSLFPASEKPQFLVNIETPVGTSLQETDNVARYVEKALAEEPTITFYTTNVGKGNPMIYYNVVPKAEASNFAQFYVQLENDIRPEEKIKTIDGLRERFLYYPNAKIEVKDFEQGPPIEAPIAIRVFGENLDTLRSLTLQVEKILKDTPGTIYVNNPLATLKTDLRFRINKDKAGMLGVPLAEVDKAIRMAVAGLTVGDFTDDNGKEYNLLVTVPKGSITDMSVFDRVYVNSYKGASVPLSQLASLEFETSTNLVKHYDKERFATVTAFVESNYLVEAVTQEVVADMDQFDFPQGYTYKAAGEQESKEESFGGLGTIILITAFGFMGILVLEFGTFKSSLIVLSVIPLGIIGAILMLLITGYTFSFTATVGLIALVGIEVKNSILLVDFTNQLRREGMELNKAIREAGEVRFVPIVLTSLTAIGGLTPLALEGNPLYSPLAIVLIGGLISSTILSRIVTPVLYKLLPPSIVVEKRPTPEEGMGMVPVPV</sequence>
<feature type="transmembrane region" description="Helical" evidence="2">
    <location>
        <begin position="521"/>
        <end position="546"/>
    </location>
</feature>
<feature type="transmembrane region" description="Helical" evidence="2">
    <location>
        <begin position="459"/>
        <end position="481"/>
    </location>
</feature>
<dbReference type="Gene3D" id="3.30.70.1440">
    <property type="entry name" value="Multidrug efflux transporter AcrB pore domain"/>
    <property type="match status" value="1"/>
</dbReference>
<dbReference type="Gene3D" id="3.30.2090.10">
    <property type="entry name" value="Multidrug efflux transporter AcrB TolC docking domain, DN and DC subdomains"/>
    <property type="match status" value="2"/>
</dbReference>